<dbReference type="Gene3D" id="1.10.150.130">
    <property type="match status" value="1"/>
</dbReference>
<dbReference type="InterPro" id="IPR010998">
    <property type="entry name" value="Integrase_recombinase_N"/>
</dbReference>
<evidence type="ECO:0000259" key="5">
    <source>
        <dbReference type="PROSITE" id="PS51898"/>
    </source>
</evidence>
<dbReference type="PANTHER" id="PTHR30629:SF2">
    <property type="entry name" value="PROPHAGE INTEGRASE INTS-RELATED"/>
    <property type="match status" value="1"/>
</dbReference>
<dbReference type="KEGG" id="lhb:D1010_17640"/>
<dbReference type="EMBL" id="CP045143">
    <property type="protein sequence ID" value="QFR25060.1"/>
    <property type="molecule type" value="Genomic_DNA"/>
</dbReference>
<comment type="similarity">
    <text evidence="1">Belongs to the 'phage' integrase family.</text>
</comment>
<dbReference type="InterPro" id="IPR002104">
    <property type="entry name" value="Integrase_catalytic"/>
</dbReference>
<organism evidence="6 7">
    <name type="scientific">Schleiferilactobacillus harbinensis</name>
    <dbReference type="NCBI Taxonomy" id="304207"/>
    <lineage>
        <taxon>Bacteria</taxon>
        <taxon>Bacillati</taxon>
        <taxon>Bacillota</taxon>
        <taxon>Bacilli</taxon>
        <taxon>Lactobacillales</taxon>
        <taxon>Lactobacillaceae</taxon>
        <taxon>Schleiferilactobacillus</taxon>
    </lineage>
</organism>
<feature type="domain" description="Tyr recombinase" evidence="5">
    <location>
        <begin position="174"/>
        <end position="377"/>
    </location>
</feature>
<evidence type="ECO:0000256" key="2">
    <source>
        <dbReference type="ARBA" id="ARBA00022908"/>
    </source>
</evidence>
<dbReference type="GO" id="GO:0003677">
    <property type="term" value="F:DNA binding"/>
    <property type="evidence" value="ECO:0007669"/>
    <property type="project" value="UniProtKB-KW"/>
</dbReference>
<dbReference type="InterPro" id="IPR013762">
    <property type="entry name" value="Integrase-like_cat_sf"/>
</dbReference>
<keyword evidence="2" id="KW-0229">DNA integration</keyword>
<dbReference type="GO" id="GO:0006310">
    <property type="term" value="P:DNA recombination"/>
    <property type="evidence" value="ECO:0007669"/>
    <property type="project" value="UniProtKB-KW"/>
</dbReference>
<evidence type="ECO:0000313" key="7">
    <source>
        <dbReference type="Proteomes" id="UP000326779"/>
    </source>
</evidence>
<name>A0A5P8M960_9LACO</name>
<keyword evidence="3" id="KW-0238">DNA-binding</keyword>
<protein>
    <submittedName>
        <fullName evidence="6">Tyrosine-type recombinase/integrase</fullName>
    </submittedName>
</protein>
<dbReference type="AlphaFoldDB" id="A0A5P8M960"/>
<dbReference type="RefSeq" id="WP_152261699.1">
    <property type="nucleotide sequence ID" value="NZ_CP045143.1"/>
</dbReference>
<dbReference type="Pfam" id="PF14657">
    <property type="entry name" value="Arm-DNA-bind_4"/>
    <property type="match status" value="1"/>
</dbReference>
<accession>A0A5P8M960</accession>
<dbReference type="InterPro" id="IPR011010">
    <property type="entry name" value="DNA_brk_join_enz"/>
</dbReference>
<dbReference type="Pfam" id="PF14659">
    <property type="entry name" value="Phage_int_SAM_3"/>
    <property type="match status" value="1"/>
</dbReference>
<dbReference type="GO" id="GO:0015074">
    <property type="term" value="P:DNA integration"/>
    <property type="evidence" value="ECO:0007669"/>
    <property type="project" value="UniProtKB-KW"/>
</dbReference>
<dbReference type="Pfam" id="PF00589">
    <property type="entry name" value="Phage_integrase"/>
    <property type="match status" value="1"/>
</dbReference>
<dbReference type="Gene3D" id="1.10.443.10">
    <property type="entry name" value="Intergrase catalytic core"/>
    <property type="match status" value="1"/>
</dbReference>
<dbReference type="PANTHER" id="PTHR30629">
    <property type="entry name" value="PROPHAGE INTEGRASE"/>
    <property type="match status" value="1"/>
</dbReference>
<sequence>MASLSQYKTKSGKELWRVQVFAGNDPQTGRKKYKVKRGFKTKKEATIVAARLELAISNGDLEENKPTPIFFKDVYKEWYGNYINTVRESTWARTVGMFNNHILPAFGDKRIATITTRDVQKAVKTWYEATTANYKRWFNYVESVMDYAVRQGYMNKNPAKAVVLPRHEDIAGDKPENFWTKDQMNQFFTCIDKAAHFDILIMFRVLAYTGVRRGELLALEWQDVDFEHDTVRINKTLTQGKRGRQIVQAPKTRAGRRTIPVDKQTMTYLQHWHHMQQQYFFQLGINTLAPHQLVFSNSKNGYHSLNTPAKRLHKIQTDNDLTPRITVHGFRHSFISNLLIAGVPVTSVQKLVGHTDPTITLGIYAHVSAQQESEATAKLEEYMNAQ</sequence>
<dbReference type="InterPro" id="IPR050808">
    <property type="entry name" value="Phage_Integrase"/>
</dbReference>
<reference evidence="6 7" key="1">
    <citation type="submission" date="2019-10" db="EMBL/GenBank/DDBJ databases">
        <title>The completed genome of Lactobacillus harbinensis M1.</title>
        <authorList>
            <person name="Zheng Y."/>
        </authorList>
    </citation>
    <scope>NUCLEOTIDE SEQUENCE [LARGE SCALE GENOMIC DNA]</scope>
    <source>
        <strain evidence="6 7">M1</strain>
    </source>
</reference>
<evidence type="ECO:0000313" key="6">
    <source>
        <dbReference type="EMBL" id="QFR25060.1"/>
    </source>
</evidence>
<dbReference type="Proteomes" id="UP000326779">
    <property type="component" value="Chromosome"/>
</dbReference>
<evidence type="ECO:0000256" key="3">
    <source>
        <dbReference type="ARBA" id="ARBA00023125"/>
    </source>
</evidence>
<proteinExistence type="inferred from homology"/>
<dbReference type="PROSITE" id="PS51898">
    <property type="entry name" value="TYR_RECOMBINASE"/>
    <property type="match status" value="1"/>
</dbReference>
<gene>
    <name evidence="6" type="ORF">D1010_17640</name>
</gene>
<evidence type="ECO:0000256" key="4">
    <source>
        <dbReference type="ARBA" id="ARBA00023172"/>
    </source>
</evidence>
<evidence type="ECO:0000256" key="1">
    <source>
        <dbReference type="ARBA" id="ARBA00008857"/>
    </source>
</evidence>
<dbReference type="CDD" id="cd01189">
    <property type="entry name" value="INT_ICEBs1_C_like"/>
    <property type="match status" value="1"/>
</dbReference>
<dbReference type="SUPFAM" id="SSF56349">
    <property type="entry name" value="DNA breaking-rejoining enzymes"/>
    <property type="match status" value="1"/>
</dbReference>
<keyword evidence="4" id="KW-0233">DNA recombination</keyword>
<dbReference type="InterPro" id="IPR028259">
    <property type="entry name" value="AP2-like_int_N"/>
</dbReference>
<dbReference type="InterPro" id="IPR004107">
    <property type="entry name" value="Integrase_SAM-like_N"/>
</dbReference>